<evidence type="ECO:0000256" key="1">
    <source>
        <dbReference type="SAM" id="MobiDB-lite"/>
    </source>
</evidence>
<evidence type="ECO:0000313" key="4">
    <source>
        <dbReference type="Proteomes" id="UP001278766"/>
    </source>
</evidence>
<dbReference type="Gene3D" id="1.20.58.340">
    <property type="entry name" value="Magnesium transport protein CorA, transmembrane region"/>
    <property type="match status" value="1"/>
</dbReference>
<reference evidence="3" key="2">
    <citation type="submission" date="2023-06" db="EMBL/GenBank/DDBJ databases">
        <authorList>
            <consortium name="Lawrence Berkeley National Laboratory"/>
            <person name="Haridas S."/>
            <person name="Hensen N."/>
            <person name="Bonometti L."/>
            <person name="Westerberg I."/>
            <person name="Brannstrom I.O."/>
            <person name="Guillou S."/>
            <person name="Cros-Aarteil S."/>
            <person name="Calhoun S."/>
            <person name="Kuo A."/>
            <person name="Mondo S."/>
            <person name="Pangilinan J."/>
            <person name="Riley R."/>
            <person name="Labutti K."/>
            <person name="Andreopoulos B."/>
            <person name="Lipzen A."/>
            <person name="Chen C."/>
            <person name="Yanf M."/>
            <person name="Daum C."/>
            <person name="Ng V."/>
            <person name="Clum A."/>
            <person name="Steindorff A."/>
            <person name="Ohm R."/>
            <person name="Martin F."/>
            <person name="Silar P."/>
            <person name="Natvig D."/>
            <person name="Lalanne C."/>
            <person name="Gautier V."/>
            <person name="Ament-Velasquez S.L."/>
            <person name="Kruys A."/>
            <person name="Hutchinson M.I."/>
            <person name="Powell A.J."/>
            <person name="Barry K."/>
            <person name="Miller A.N."/>
            <person name="Grigoriev I.V."/>
            <person name="Debuchy R."/>
            <person name="Gladieux P."/>
            <person name="Thoren M.H."/>
            <person name="Johannesson H."/>
        </authorList>
    </citation>
    <scope>NUCLEOTIDE SEQUENCE</scope>
    <source>
        <strain evidence="3">CBS 168.71</strain>
    </source>
</reference>
<keyword evidence="2" id="KW-1133">Transmembrane helix</keyword>
<protein>
    <submittedName>
        <fullName evidence="3">Uncharacterized protein</fullName>
    </submittedName>
</protein>
<evidence type="ECO:0000256" key="2">
    <source>
        <dbReference type="SAM" id="Phobius"/>
    </source>
</evidence>
<proteinExistence type="predicted"/>
<keyword evidence="4" id="KW-1185">Reference proteome</keyword>
<feature type="region of interest" description="Disordered" evidence="1">
    <location>
        <begin position="249"/>
        <end position="274"/>
    </location>
</feature>
<feature type="transmembrane region" description="Helical" evidence="2">
    <location>
        <begin position="372"/>
        <end position="394"/>
    </location>
</feature>
<feature type="transmembrane region" description="Helical" evidence="2">
    <location>
        <begin position="417"/>
        <end position="440"/>
    </location>
</feature>
<keyword evidence="2" id="KW-0812">Transmembrane</keyword>
<dbReference type="EMBL" id="JAUEPN010000004">
    <property type="protein sequence ID" value="KAK3296415.1"/>
    <property type="molecule type" value="Genomic_DNA"/>
</dbReference>
<dbReference type="GeneID" id="87835692"/>
<gene>
    <name evidence="3" type="ORF">B0H64DRAFT_169712</name>
</gene>
<organism evidence="3 4">
    <name type="scientific">Chaetomium fimeti</name>
    <dbReference type="NCBI Taxonomy" id="1854472"/>
    <lineage>
        <taxon>Eukaryota</taxon>
        <taxon>Fungi</taxon>
        <taxon>Dikarya</taxon>
        <taxon>Ascomycota</taxon>
        <taxon>Pezizomycotina</taxon>
        <taxon>Sordariomycetes</taxon>
        <taxon>Sordariomycetidae</taxon>
        <taxon>Sordariales</taxon>
        <taxon>Chaetomiaceae</taxon>
        <taxon>Chaetomium</taxon>
    </lineage>
</organism>
<dbReference type="RefSeq" id="XP_062659929.1">
    <property type="nucleotide sequence ID" value="XM_062798744.1"/>
</dbReference>
<reference evidence="3" key="1">
    <citation type="journal article" date="2023" name="Mol. Phylogenet. Evol.">
        <title>Genome-scale phylogeny and comparative genomics of the fungal order Sordariales.</title>
        <authorList>
            <person name="Hensen N."/>
            <person name="Bonometti L."/>
            <person name="Westerberg I."/>
            <person name="Brannstrom I.O."/>
            <person name="Guillou S."/>
            <person name="Cros-Aarteil S."/>
            <person name="Calhoun S."/>
            <person name="Haridas S."/>
            <person name="Kuo A."/>
            <person name="Mondo S."/>
            <person name="Pangilinan J."/>
            <person name="Riley R."/>
            <person name="LaButti K."/>
            <person name="Andreopoulos B."/>
            <person name="Lipzen A."/>
            <person name="Chen C."/>
            <person name="Yan M."/>
            <person name="Daum C."/>
            <person name="Ng V."/>
            <person name="Clum A."/>
            <person name="Steindorff A."/>
            <person name="Ohm R.A."/>
            <person name="Martin F."/>
            <person name="Silar P."/>
            <person name="Natvig D.O."/>
            <person name="Lalanne C."/>
            <person name="Gautier V."/>
            <person name="Ament-Velasquez S.L."/>
            <person name="Kruys A."/>
            <person name="Hutchinson M.I."/>
            <person name="Powell A.J."/>
            <person name="Barry K."/>
            <person name="Miller A.N."/>
            <person name="Grigoriev I.V."/>
            <person name="Debuchy R."/>
            <person name="Gladieux P."/>
            <person name="Hiltunen Thoren M."/>
            <person name="Johannesson H."/>
        </authorList>
    </citation>
    <scope>NUCLEOTIDE SEQUENCE</scope>
    <source>
        <strain evidence="3">CBS 168.71</strain>
    </source>
</reference>
<evidence type="ECO:0000313" key="3">
    <source>
        <dbReference type="EMBL" id="KAK3296415.1"/>
    </source>
</evidence>
<feature type="region of interest" description="Disordered" evidence="1">
    <location>
        <begin position="1"/>
        <end position="32"/>
    </location>
</feature>
<dbReference type="AlphaFoldDB" id="A0AAE0HH92"/>
<dbReference type="Proteomes" id="UP001278766">
    <property type="component" value="Unassembled WGS sequence"/>
</dbReference>
<name>A0AAE0HH92_9PEZI</name>
<keyword evidence="2" id="KW-0472">Membrane</keyword>
<accession>A0AAE0HH92</accession>
<comment type="caution">
    <text evidence="3">The sequence shown here is derived from an EMBL/GenBank/DDBJ whole genome shotgun (WGS) entry which is preliminary data.</text>
</comment>
<feature type="compositionally biased region" description="Basic and acidic residues" evidence="1">
    <location>
        <begin position="1"/>
        <end position="26"/>
    </location>
</feature>
<sequence length="456" mass="51915">MRWEDDTLPNEKAEVRPASDSESHTRRSDHRKKLRNMPFTLDTFRLVAKRMSIHSWIGRLISRANVPAFERTLTEMPLYTSTGVGVVRQKAIIYNCRTSNEWENDMALTVTHFPEQKLTFALLFGASEGQERSVLARLRTAGPDTAHPMLLPGILAELERKRQMEIADEMIDELEMQIFQLDNETLTSWKHSRQTTAERNKQKTKAWLDAAFSRNILLTTKSLLFSMRRHLDEYAMLVNPTMRGAHDLRRQDPDHSACKGLRPGTPHSSTSSNWQFCSQMSLDSESSVSETLTTSNPESTCDPDATYQVILQQAGMRMEDRFLSIIAEYDDKIRACSMEVDGMAMATQWSHGETNMEIATATGEDSRQMRSIALVTMIFLPGTFFASMFSMTFFNWKGGADSDSAGDNSGPTVSPEIWIYFLMTASSTMITLLLFWYFILSRQRNRRKSQGDSCPV</sequence>